<dbReference type="AlphaFoldDB" id="A0A242ZMI2"/>
<evidence type="ECO:0000313" key="1">
    <source>
        <dbReference type="EMBL" id="OTX97195.1"/>
    </source>
</evidence>
<dbReference type="EMBL" id="NFDE01000006">
    <property type="protein sequence ID" value="OTX97195.1"/>
    <property type="molecule type" value="Genomic_DNA"/>
</dbReference>
<name>A0A242ZMI2_9BACI</name>
<dbReference type="Proteomes" id="UP000194945">
    <property type="component" value="Unassembled WGS sequence"/>
</dbReference>
<protein>
    <submittedName>
        <fullName evidence="1">Uncharacterized protein</fullName>
    </submittedName>
</protein>
<reference evidence="1 2" key="1">
    <citation type="submission" date="2016-10" db="EMBL/GenBank/DDBJ databases">
        <title>Comparative genomics of Bacillus thuringiensis reveals a path to pathogens against multiple invertebrate hosts.</title>
        <authorList>
            <person name="Zheng J."/>
            <person name="Gao Q."/>
            <person name="Liu H."/>
            <person name="Peng D."/>
            <person name="Ruan L."/>
            <person name="Sun M."/>
        </authorList>
    </citation>
    <scope>NUCLEOTIDE SEQUENCE [LARGE SCALE GENOMIC DNA]</scope>
    <source>
        <strain evidence="1">BGSC 4BK1</strain>
    </source>
</reference>
<evidence type="ECO:0000313" key="2">
    <source>
        <dbReference type="Proteomes" id="UP000194945"/>
    </source>
</evidence>
<accession>A0A242ZMI2</accession>
<proteinExistence type="predicted"/>
<sequence>MFFEMYTAFRGKVIIKDEYKELVELINTGSWEEAALKFPFVKEYIKVNRSTDISFTALPERESPSPLGRG</sequence>
<comment type="caution">
    <text evidence="1">The sequence shown here is derived from an EMBL/GenBank/DDBJ whole genome shotgun (WGS) entry which is preliminary data.</text>
</comment>
<gene>
    <name evidence="1" type="ORF">BK730_02365</name>
</gene>
<dbReference type="RefSeq" id="WP_088092074.1">
    <property type="nucleotide sequence ID" value="NZ_JARMNH010000055.1"/>
</dbReference>
<organism evidence="1 2">
    <name type="scientific">Bacillus wiedmannii</name>
    <dbReference type="NCBI Taxonomy" id="1890302"/>
    <lineage>
        <taxon>Bacteria</taxon>
        <taxon>Bacillati</taxon>
        <taxon>Bacillota</taxon>
        <taxon>Bacilli</taxon>
        <taxon>Bacillales</taxon>
        <taxon>Bacillaceae</taxon>
        <taxon>Bacillus</taxon>
        <taxon>Bacillus cereus group</taxon>
    </lineage>
</organism>